<dbReference type="Proteomes" id="UP000292385">
    <property type="component" value="Unassembled WGS sequence"/>
</dbReference>
<keyword evidence="3" id="KW-1185">Reference proteome</keyword>
<dbReference type="Pfam" id="PF00561">
    <property type="entry name" value="Abhydrolase_1"/>
    <property type="match status" value="1"/>
</dbReference>
<feature type="domain" description="AB hydrolase-1" evidence="1">
    <location>
        <begin position="31"/>
        <end position="254"/>
    </location>
</feature>
<dbReference type="PRINTS" id="PR00111">
    <property type="entry name" value="ABHYDROLASE"/>
</dbReference>
<keyword evidence="2" id="KW-0378">Hydrolase</keyword>
<accession>A0ABY2AEA5</accession>
<dbReference type="InterPro" id="IPR050266">
    <property type="entry name" value="AB_hydrolase_sf"/>
</dbReference>
<protein>
    <submittedName>
        <fullName evidence="2">Alpha/beta hydrolase</fullName>
    </submittedName>
</protein>
<dbReference type="InterPro" id="IPR000073">
    <property type="entry name" value="AB_hydrolase_1"/>
</dbReference>
<evidence type="ECO:0000313" key="2">
    <source>
        <dbReference type="EMBL" id="TCC26905.1"/>
    </source>
</evidence>
<proteinExistence type="predicted"/>
<dbReference type="RefSeq" id="WP_131459558.1">
    <property type="nucleotide sequence ID" value="NZ_SJJY01000001.1"/>
</dbReference>
<reference evidence="2 3" key="1">
    <citation type="submission" date="2019-02" db="EMBL/GenBank/DDBJ databases">
        <title>Kribbella capetownensis sp. nov. and Kribbella speibonae sp. nov., isolated from soil.</title>
        <authorList>
            <person name="Curtis S.M."/>
            <person name="Norton I."/>
            <person name="Everest G.J."/>
            <person name="Meyers P.R."/>
        </authorList>
    </citation>
    <scope>NUCLEOTIDE SEQUENCE [LARGE SCALE GENOMIC DNA]</scope>
    <source>
        <strain evidence="2 3">SK5</strain>
    </source>
</reference>
<sequence length="289" mass="31270">MARHPEPSGSTVTTRLGPLNVRVTGDGPPALLWHSLFVDSTTWTRLEQPLAAEHRLILIDGPCHGTNPRITQPFELHDCVGVASDVLDHFGVDRPVDWLGNAWGGHVGILFAAAHPDRCRSLIAIGAPVHSLSRADRRQTVLLAALYRAAGPRVVVKPLVDALLGPRARTEDPEGAAIVADAFSRADRRNMYNAVRWLSLRRPDLTSVLDRLDTPTLLTTGVDDPMWTLPNARAAATHLAHGALATLPAAGHIGPLLQHTPTTAELITTFWRDPERTVASHRGTTTSPT</sequence>
<gene>
    <name evidence="2" type="ORF">E0H58_02550</name>
</gene>
<dbReference type="EMBL" id="SJJY01000001">
    <property type="protein sequence ID" value="TCC26905.1"/>
    <property type="molecule type" value="Genomic_DNA"/>
</dbReference>
<dbReference type="SUPFAM" id="SSF53474">
    <property type="entry name" value="alpha/beta-Hydrolases"/>
    <property type="match status" value="1"/>
</dbReference>
<evidence type="ECO:0000259" key="1">
    <source>
        <dbReference type="Pfam" id="PF00561"/>
    </source>
</evidence>
<name>A0ABY2AEA5_9ACTN</name>
<organism evidence="2 3">
    <name type="scientific">Kribbella speibonae</name>
    <dbReference type="NCBI Taxonomy" id="1572660"/>
    <lineage>
        <taxon>Bacteria</taxon>
        <taxon>Bacillati</taxon>
        <taxon>Actinomycetota</taxon>
        <taxon>Actinomycetes</taxon>
        <taxon>Propionibacteriales</taxon>
        <taxon>Kribbellaceae</taxon>
        <taxon>Kribbella</taxon>
    </lineage>
</organism>
<dbReference type="PANTHER" id="PTHR43798">
    <property type="entry name" value="MONOACYLGLYCEROL LIPASE"/>
    <property type="match status" value="1"/>
</dbReference>
<dbReference type="Gene3D" id="3.40.50.1820">
    <property type="entry name" value="alpha/beta hydrolase"/>
    <property type="match status" value="1"/>
</dbReference>
<evidence type="ECO:0000313" key="3">
    <source>
        <dbReference type="Proteomes" id="UP000292385"/>
    </source>
</evidence>
<dbReference type="InterPro" id="IPR029058">
    <property type="entry name" value="AB_hydrolase_fold"/>
</dbReference>
<comment type="caution">
    <text evidence="2">The sequence shown here is derived from an EMBL/GenBank/DDBJ whole genome shotgun (WGS) entry which is preliminary data.</text>
</comment>
<dbReference type="GO" id="GO:0016787">
    <property type="term" value="F:hydrolase activity"/>
    <property type="evidence" value="ECO:0007669"/>
    <property type="project" value="UniProtKB-KW"/>
</dbReference>